<proteinExistence type="predicted"/>
<feature type="domain" description="Protein kinase" evidence="3">
    <location>
        <begin position="213"/>
        <end position="490"/>
    </location>
</feature>
<dbReference type="InterPro" id="IPR036770">
    <property type="entry name" value="Ankyrin_rpt-contain_sf"/>
</dbReference>
<dbReference type="OrthoDB" id="194358at2759"/>
<dbReference type="PROSITE" id="PS50011">
    <property type="entry name" value="PROTEIN_KINASE_DOM"/>
    <property type="match status" value="1"/>
</dbReference>
<dbReference type="GO" id="GO:0004672">
    <property type="term" value="F:protein kinase activity"/>
    <property type="evidence" value="ECO:0007669"/>
    <property type="project" value="InterPro"/>
</dbReference>
<feature type="compositionally biased region" description="Polar residues" evidence="2">
    <location>
        <begin position="582"/>
        <end position="592"/>
    </location>
</feature>
<dbReference type="SUPFAM" id="SSF48403">
    <property type="entry name" value="Ankyrin repeat"/>
    <property type="match status" value="1"/>
</dbReference>
<feature type="region of interest" description="Disordered" evidence="2">
    <location>
        <begin position="526"/>
        <end position="548"/>
    </location>
</feature>
<feature type="region of interest" description="Disordered" evidence="2">
    <location>
        <begin position="568"/>
        <end position="598"/>
    </location>
</feature>
<dbReference type="InterPro" id="IPR039339">
    <property type="entry name" value="Tex14"/>
</dbReference>
<dbReference type="GO" id="GO:0045171">
    <property type="term" value="C:intercellular bridge"/>
    <property type="evidence" value="ECO:0007669"/>
    <property type="project" value="TreeGrafter"/>
</dbReference>
<reference evidence="4" key="1">
    <citation type="submission" date="2020-11" db="EMBL/GenBank/DDBJ databases">
        <authorList>
            <person name="Tran Van P."/>
        </authorList>
    </citation>
    <scope>NUCLEOTIDE SEQUENCE</scope>
</reference>
<name>A0A7R9GAG3_9CRUS</name>
<feature type="repeat" description="ANK" evidence="1">
    <location>
        <begin position="56"/>
        <end position="88"/>
    </location>
</feature>
<evidence type="ECO:0000313" key="5">
    <source>
        <dbReference type="Proteomes" id="UP000678499"/>
    </source>
</evidence>
<keyword evidence="1" id="KW-0040">ANK repeat</keyword>
<dbReference type="GO" id="GO:0005524">
    <property type="term" value="F:ATP binding"/>
    <property type="evidence" value="ECO:0007669"/>
    <property type="project" value="InterPro"/>
</dbReference>
<dbReference type="GO" id="GO:0030496">
    <property type="term" value="C:midbody"/>
    <property type="evidence" value="ECO:0007669"/>
    <property type="project" value="TreeGrafter"/>
</dbReference>
<feature type="region of interest" description="Disordered" evidence="2">
    <location>
        <begin position="761"/>
        <end position="780"/>
    </location>
</feature>
<dbReference type="InterPro" id="IPR002110">
    <property type="entry name" value="Ankyrin_rpt"/>
</dbReference>
<dbReference type="GO" id="GO:0000776">
    <property type="term" value="C:kinetochore"/>
    <property type="evidence" value="ECO:0007669"/>
    <property type="project" value="TreeGrafter"/>
</dbReference>
<protein>
    <recommendedName>
        <fullName evidence="3">Protein kinase domain-containing protein</fullName>
    </recommendedName>
</protein>
<dbReference type="PANTHER" id="PTHR23060">
    <property type="entry name" value="TESTIS EXPRESSED GENE 14"/>
    <property type="match status" value="1"/>
</dbReference>
<organism evidence="4">
    <name type="scientific">Notodromas monacha</name>
    <dbReference type="NCBI Taxonomy" id="399045"/>
    <lineage>
        <taxon>Eukaryota</taxon>
        <taxon>Metazoa</taxon>
        <taxon>Ecdysozoa</taxon>
        <taxon>Arthropoda</taxon>
        <taxon>Crustacea</taxon>
        <taxon>Oligostraca</taxon>
        <taxon>Ostracoda</taxon>
        <taxon>Podocopa</taxon>
        <taxon>Podocopida</taxon>
        <taxon>Cypridocopina</taxon>
        <taxon>Cypridoidea</taxon>
        <taxon>Cyprididae</taxon>
        <taxon>Notodromas</taxon>
    </lineage>
</organism>
<dbReference type="Pfam" id="PF12796">
    <property type="entry name" value="Ank_2"/>
    <property type="match status" value="1"/>
</dbReference>
<dbReference type="PROSITE" id="PS50297">
    <property type="entry name" value="ANK_REP_REGION"/>
    <property type="match status" value="2"/>
</dbReference>
<dbReference type="GO" id="GO:0007140">
    <property type="term" value="P:male meiotic nuclear division"/>
    <property type="evidence" value="ECO:0007669"/>
    <property type="project" value="InterPro"/>
</dbReference>
<accession>A0A7R9GAG3</accession>
<feature type="repeat" description="ANK" evidence="1">
    <location>
        <begin position="89"/>
        <end position="121"/>
    </location>
</feature>
<feature type="compositionally biased region" description="Acidic residues" evidence="2">
    <location>
        <begin position="1055"/>
        <end position="1066"/>
    </location>
</feature>
<dbReference type="Gene3D" id="1.25.40.20">
    <property type="entry name" value="Ankyrin repeat-containing domain"/>
    <property type="match status" value="1"/>
</dbReference>
<dbReference type="PANTHER" id="PTHR23060:SF3">
    <property type="entry name" value="TESTIS EXPRESSED 14, INTERCELLULAR BRIDGE FORMING FACTOR"/>
    <property type="match status" value="1"/>
</dbReference>
<dbReference type="InterPro" id="IPR011009">
    <property type="entry name" value="Kinase-like_dom_sf"/>
</dbReference>
<evidence type="ECO:0000259" key="3">
    <source>
        <dbReference type="PROSITE" id="PS50011"/>
    </source>
</evidence>
<dbReference type="SMART" id="SM00248">
    <property type="entry name" value="ANK"/>
    <property type="match status" value="3"/>
</dbReference>
<dbReference type="GO" id="GO:0043063">
    <property type="term" value="P:intercellular bridge organization"/>
    <property type="evidence" value="ECO:0007669"/>
    <property type="project" value="InterPro"/>
</dbReference>
<dbReference type="Proteomes" id="UP000678499">
    <property type="component" value="Unassembled WGS sequence"/>
</dbReference>
<dbReference type="EMBL" id="CAJPEX010000140">
    <property type="protein sequence ID" value="CAG0913672.1"/>
    <property type="molecule type" value="Genomic_DNA"/>
</dbReference>
<keyword evidence="5" id="KW-1185">Reference proteome</keyword>
<gene>
    <name evidence="4" type="ORF">NMOB1V02_LOCUS1401</name>
</gene>
<sequence>MDRVGHTISLNINDSHSLLESSSDVSKLFQAIGTKNKGLLERLLKEGVNVHCMGPDGITPLFAASFMKNYSAVKLLFRYGASPNVRCTDGATAVHGAAYSGSQRILRLILSMGGSLNLHSDEGKLPRDWADLVRDPEDRRRMHKIMETFEMDSVESCQEKLQESTLKLAELSVQCGGNPPAELDIGPGLHLMCGGSKLFMFLNLSIAPESLVLVESDPYKVGAFTEMVFCSWGETPVMVRRTVGSSGQRHPQPDLMFMELDSLRYLRHPDILTLIGVSWKRNNRGARVFPVFEAANLRSVHHFLHVRRSVLRKCDVEDVGRQLVSALAYLHMRGLVHGAITSHAVQLVSQNRGKLSCFEYMSDERTPVTEVMWKRSAIGNQVALHRWIAPEVVGKRALMSLQSDVYSLCVVVEEMMRGRLPWAAVSDEYVSSVLAEYRKGDSNRNLNYEFPGLLLDALVSEDKPQNLLKRVNVKDLPDIIAEMLNGHDVLTTERIYDSVHVTSSSESSHIAKNYDSLKKCKKYRAGRLNQSRDSEPSRLNETSLLTDKTDGKANVKNKMTTSELFMSMLASSPPSKRRSRATPLSRTPSNECENADEGYDEREAVVQLGSVTQMVQVSREDGAVVVKTVVGGSQTEAVKPASHFSTRHGDSCSLQMPHVIGTATGGNCVRALGDTSLDETKPGSLGHSSWFAKLGKPEFRGPYAVLPEDIVRAVAPSEPFQYCNGFQSQDSSFTRRVIHHASVRHSIGNEVQERLLEKLRNGIGDGSSSSSAPSEEGNTRSCNLSVTAMVHHNAQKSSGEDESPLKKVAFASRAGSEKHWKSCARKLQVGPNVRKGKYLPNAEWFAGKGSVQNLVSYFEASNDGCDGQNKTSAETTQCSEDFVWGANGVPRSTPKKLFEVEEDGCYGGQHLGVSRSEPICVMTKSTGKKEEVYSTVCKASKTAKKSIDEAKAALRQARSEFFSAELAAGRAAASRNCDEIEGKFSSCPPSFNNLSTRNVLLCSVLAADATWNSHLKEGGDSGVAKRSILKSPGLVGKVVERDEDTMWETCGESSSSEEEKEEGEDNGELVHATLRELVDSSDACFSELQQSVVDDAVNPREEEEGSVTRHILVPNVNLGDDERELKHIDDDD</sequence>
<evidence type="ECO:0000313" key="4">
    <source>
        <dbReference type="EMBL" id="CAD7273520.1"/>
    </source>
</evidence>
<dbReference type="EMBL" id="OA882177">
    <property type="protein sequence ID" value="CAD7273520.1"/>
    <property type="molecule type" value="Genomic_DNA"/>
</dbReference>
<dbReference type="Gene3D" id="1.10.510.10">
    <property type="entry name" value="Transferase(Phosphotransferase) domain 1"/>
    <property type="match status" value="1"/>
</dbReference>
<dbReference type="GO" id="GO:0007094">
    <property type="term" value="P:mitotic spindle assembly checkpoint signaling"/>
    <property type="evidence" value="ECO:0007669"/>
    <property type="project" value="InterPro"/>
</dbReference>
<dbReference type="PROSITE" id="PS50088">
    <property type="entry name" value="ANK_REPEAT"/>
    <property type="match status" value="2"/>
</dbReference>
<dbReference type="Pfam" id="PF07714">
    <property type="entry name" value="PK_Tyr_Ser-Thr"/>
    <property type="match status" value="1"/>
</dbReference>
<dbReference type="SUPFAM" id="SSF56112">
    <property type="entry name" value="Protein kinase-like (PK-like)"/>
    <property type="match status" value="1"/>
</dbReference>
<evidence type="ECO:0000256" key="1">
    <source>
        <dbReference type="PROSITE-ProRule" id="PRU00023"/>
    </source>
</evidence>
<dbReference type="InterPro" id="IPR000719">
    <property type="entry name" value="Prot_kinase_dom"/>
</dbReference>
<dbReference type="GO" id="GO:0008608">
    <property type="term" value="P:attachment of spindle microtubules to kinetochore"/>
    <property type="evidence" value="ECO:0007669"/>
    <property type="project" value="InterPro"/>
</dbReference>
<dbReference type="GO" id="GO:0051306">
    <property type="term" value="P:mitotic sister chromatid separation"/>
    <property type="evidence" value="ECO:0007669"/>
    <property type="project" value="InterPro"/>
</dbReference>
<evidence type="ECO:0000256" key="2">
    <source>
        <dbReference type="SAM" id="MobiDB-lite"/>
    </source>
</evidence>
<dbReference type="InterPro" id="IPR001245">
    <property type="entry name" value="Ser-Thr/Tyr_kinase_cat_dom"/>
</dbReference>
<dbReference type="AlphaFoldDB" id="A0A7R9GAG3"/>
<feature type="region of interest" description="Disordered" evidence="2">
    <location>
        <begin position="1047"/>
        <end position="1066"/>
    </location>
</feature>